<keyword evidence="1" id="KW-0560">Oxidoreductase</keyword>
<proteinExistence type="predicted"/>
<organism evidence="2 3">
    <name type="scientific">Streptomyces lasiicapitis</name>
    <dbReference type="NCBI Taxonomy" id="1923961"/>
    <lineage>
        <taxon>Bacteria</taxon>
        <taxon>Bacillati</taxon>
        <taxon>Actinomycetota</taxon>
        <taxon>Actinomycetes</taxon>
        <taxon>Kitasatosporales</taxon>
        <taxon>Streptomycetaceae</taxon>
        <taxon>Streptomyces</taxon>
    </lineage>
</organism>
<name>A0ABQ2LKV3_9ACTN</name>
<protein>
    <submittedName>
        <fullName evidence="2">FAD-dependent oxidoreductase</fullName>
    </submittedName>
</protein>
<evidence type="ECO:0000256" key="1">
    <source>
        <dbReference type="ARBA" id="ARBA00023002"/>
    </source>
</evidence>
<dbReference type="Proteomes" id="UP000656881">
    <property type="component" value="Unassembled WGS sequence"/>
</dbReference>
<dbReference type="SUPFAM" id="SSF51905">
    <property type="entry name" value="FAD/NAD(P)-binding domain"/>
    <property type="match status" value="1"/>
</dbReference>
<gene>
    <name evidence="2" type="ORF">GCM10012286_14230</name>
</gene>
<keyword evidence="3" id="KW-1185">Reference proteome</keyword>
<dbReference type="Pfam" id="PF13738">
    <property type="entry name" value="Pyr_redox_3"/>
    <property type="match status" value="1"/>
</dbReference>
<reference evidence="3" key="1">
    <citation type="journal article" date="2019" name="Int. J. Syst. Evol. Microbiol.">
        <title>The Global Catalogue of Microorganisms (GCM) 10K type strain sequencing project: providing services to taxonomists for standard genome sequencing and annotation.</title>
        <authorList>
            <consortium name="The Broad Institute Genomics Platform"/>
            <consortium name="The Broad Institute Genome Sequencing Center for Infectious Disease"/>
            <person name="Wu L."/>
            <person name="Ma J."/>
        </authorList>
    </citation>
    <scope>NUCLEOTIDE SEQUENCE [LARGE SCALE GENOMIC DNA]</scope>
    <source>
        <strain evidence="3">CGMCC 4.7349</strain>
    </source>
</reference>
<dbReference type="PANTHER" id="PTHR43539:SF78">
    <property type="entry name" value="FLAVIN-CONTAINING MONOOXYGENASE"/>
    <property type="match status" value="1"/>
</dbReference>
<dbReference type="RefSeq" id="WP_189173260.1">
    <property type="nucleotide sequence ID" value="NZ_BMNG01000003.1"/>
</dbReference>
<dbReference type="EMBL" id="BMNG01000003">
    <property type="protein sequence ID" value="GGO38729.1"/>
    <property type="molecule type" value="Genomic_DNA"/>
</dbReference>
<comment type="caution">
    <text evidence="2">The sequence shown here is derived from an EMBL/GenBank/DDBJ whole genome shotgun (WGS) entry which is preliminary data.</text>
</comment>
<accession>A0ABQ2LKV3</accession>
<dbReference type="PANTHER" id="PTHR43539">
    <property type="entry name" value="FLAVIN-BINDING MONOOXYGENASE-LIKE PROTEIN (AFU_ORTHOLOGUE AFUA_4G09220)"/>
    <property type="match status" value="1"/>
</dbReference>
<dbReference type="InterPro" id="IPR036188">
    <property type="entry name" value="FAD/NAD-bd_sf"/>
</dbReference>
<evidence type="ECO:0000313" key="2">
    <source>
        <dbReference type="EMBL" id="GGO38729.1"/>
    </source>
</evidence>
<dbReference type="Gene3D" id="3.50.50.60">
    <property type="entry name" value="FAD/NAD(P)-binding domain"/>
    <property type="match status" value="1"/>
</dbReference>
<evidence type="ECO:0000313" key="3">
    <source>
        <dbReference type="Proteomes" id="UP000656881"/>
    </source>
</evidence>
<sequence>MAAREYTSADEHVDYETAYEYAETVVIGAGQQGCGVAGALQERGREALVLERGEIGQAWAHERWDSLLVGSGNLSVRFPGREYDGDDPYGLPSGPELARRLRRYAAERKLRVRQHTPVQRVECPPDASDRDDVRFRTHLTSGGVIGSRNLVAAVGGYAAPRTPALAADVDPAVHQIHSRDYRNPEALPDGAVLVVGAGISGQQIADELVDSGRRTFLAVGRHRAWPRRYRGRGIQEWLQALPPLYEEFGAAGGDGGPVLPGLPVTAVNDRTGDLNVGALAAKGVTLVGSVRAADGGRLLLKDNVVATAEESARSFRRAVDLIDTVIRERGFAAPQENPAPAMPLDGVTAFGETLDLAHHGITTLVWCTGFGPDYGILPRHILDANGAPVQQKGLLGALPGLYYAGLPDGNSLASVGIAANVENGRFIARLIHVDHVMRSGSPMSLATA</sequence>
<dbReference type="InterPro" id="IPR050982">
    <property type="entry name" value="Auxin_biosynth/cation_transpt"/>
</dbReference>